<sequence length="413" mass="44150">MPRICSIILSLLFFLDGHLVLKAQDNSAIFTKRDSPIGIVSFGSAVTSGVLGEGAFIDGYIKKSGSDAFIFPVGDNGAFRPFAVNSDQAIGAYYGVNPAVAVTSNPAGGDYGVLPEGGPFNTGSLMSELIAVSTSEYWDINGTSPTRITLSWNDNSAVNALVTNRGLSKLTIAGWDGTKWVNLPASVDATSLFGQPSTASSGSLTTLLDIVPNTYNVYTLGALRDGALPVVLVSFTGVARERTSYLEWRTSEEVNASHFEIERSSDAKSWRKIGNVAARGEGIATPSAPSHYTFTDDNPLNGSNFYRMKMVDIASDGKDGAFAYSRIVKVEFNGQPELAVYPNPVAEKLFFSQSIQQNLASARLVDAAGRTVFASREVSGDGIDVSRMPPGLYMLKFSFTDGLSKSYKVLISR</sequence>
<protein>
    <submittedName>
        <fullName evidence="2">Por secretion system C-terminal sorting domain-containing protein</fullName>
    </submittedName>
</protein>
<proteinExistence type="predicted"/>
<reference evidence="3" key="1">
    <citation type="submission" date="2016-10" db="EMBL/GenBank/DDBJ databases">
        <authorList>
            <person name="Varghese N."/>
            <person name="Submissions S."/>
        </authorList>
    </citation>
    <scope>NUCLEOTIDE SEQUENCE [LARGE SCALE GENOMIC DNA]</scope>
    <source>
        <strain evidence="3">DSM 25329</strain>
    </source>
</reference>
<organism evidence="2 3">
    <name type="scientific">Dyadobacter soli</name>
    <dbReference type="NCBI Taxonomy" id="659014"/>
    <lineage>
        <taxon>Bacteria</taxon>
        <taxon>Pseudomonadati</taxon>
        <taxon>Bacteroidota</taxon>
        <taxon>Cytophagia</taxon>
        <taxon>Cytophagales</taxon>
        <taxon>Spirosomataceae</taxon>
        <taxon>Dyadobacter</taxon>
    </lineage>
</organism>
<dbReference type="OrthoDB" id="863479at2"/>
<gene>
    <name evidence="2" type="ORF">SAMN04487996_119144</name>
</gene>
<dbReference type="Pfam" id="PF18962">
    <property type="entry name" value="Por_Secre_tail"/>
    <property type="match status" value="1"/>
</dbReference>
<dbReference type="NCBIfam" id="TIGR04183">
    <property type="entry name" value="Por_Secre_tail"/>
    <property type="match status" value="1"/>
</dbReference>
<dbReference type="Proteomes" id="UP000198748">
    <property type="component" value="Unassembled WGS sequence"/>
</dbReference>
<evidence type="ECO:0000313" key="3">
    <source>
        <dbReference type="Proteomes" id="UP000198748"/>
    </source>
</evidence>
<dbReference type="EMBL" id="FNAN01000019">
    <property type="protein sequence ID" value="SDG52374.1"/>
    <property type="molecule type" value="Genomic_DNA"/>
</dbReference>
<dbReference type="STRING" id="659014.SAMN04487996_119144"/>
<accession>A0A1G7UY30</accession>
<keyword evidence="3" id="KW-1185">Reference proteome</keyword>
<feature type="domain" description="Secretion system C-terminal sorting" evidence="1">
    <location>
        <begin position="340"/>
        <end position="402"/>
    </location>
</feature>
<evidence type="ECO:0000313" key="2">
    <source>
        <dbReference type="EMBL" id="SDG52374.1"/>
    </source>
</evidence>
<dbReference type="InterPro" id="IPR026444">
    <property type="entry name" value="Secre_tail"/>
</dbReference>
<name>A0A1G7UY30_9BACT</name>
<evidence type="ECO:0000259" key="1">
    <source>
        <dbReference type="Pfam" id="PF18962"/>
    </source>
</evidence>
<dbReference type="AlphaFoldDB" id="A0A1G7UY30"/>